<proteinExistence type="predicted"/>
<dbReference type="AlphaFoldDB" id="A0A8X6XGP0"/>
<sequence>MESTSLFETATQSPRDYRSRKRKQKKCLAEYETNRSMTLMLFHPFTLVKIQSSSERKRRQTAALSKKRHSFEVICIFKLKMELKDIAIFKYNIHKVFIFCG</sequence>
<reference evidence="2" key="1">
    <citation type="submission" date="2020-08" db="EMBL/GenBank/DDBJ databases">
        <title>Multicomponent nature underlies the extraordinary mechanical properties of spider dragline silk.</title>
        <authorList>
            <person name="Kono N."/>
            <person name="Nakamura H."/>
            <person name="Mori M."/>
            <person name="Yoshida Y."/>
            <person name="Ohtoshi R."/>
            <person name="Malay A.D."/>
            <person name="Moran D.A.P."/>
            <person name="Tomita M."/>
            <person name="Numata K."/>
            <person name="Arakawa K."/>
        </authorList>
    </citation>
    <scope>NUCLEOTIDE SEQUENCE</scope>
</reference>
<keyword evidence="3" id="KW-1185">Reference proteome</keyword>
<organism evidence="2 3">
    <name type="scientific">Trichonephila inaurata madagascariensis</name>
    <dbReference type="NCBI Taxonomy" id="2747483"/>
    <lineage>
        <taxon>Eukaryota</taxon>
        <taxon>Metazoa</taxon>
        <taxon>Ecdysozoa</taxon>
        <taxon>Arthropoda</taxon>
        <taxon>Chelicerata</taxon>
        <taxon>Arachnida</taxon>
        <taxon>Araneae</taxon>
        <taxon>Araneomorphae</taxon>
        <taxon>Entelegynae</taxon>
        <taxon>Araneoidea</taxon>
        <taxon>Nephilidae</taxon>
        <taxon>Trichonephila</taxon>
        <taxon>Trichonephila inaurata</taxon>
    </lineage>
</organism>
<feature type="region of interest" description="Disordered" evidence="1">
    <location>
        <begin position="1"/>
        <end position="22"/>
    </location>
</feature>
<feature type="compositionally biased region" description="Polar residues" evidence="1">
    <location>
        <begin position="1"/>
        <end position="14"/>
    </location>
</feature>
<dbReference type="Proteomes" id="UP000886998">
    <property type="component" value="Unassembled WGS sequence"/>
</dbReference>
<evidence type="ECO:0000313" key="2">
    <source>
        <dbReference type="EMBL" id="GFY53285.1"/>
    </source>
</evidence>
<comment type="caution">
    <text evidence="2">The sequence shown here is derived from an EMBL/GenBank/DDBJ whole genome shotgun (WGS) entry which is preliminary data.</text>
</comment>
<gene>
    <name evidence="2" type="ORF">TNIN_88171</name>
</gene>
<evidence type="ECO:0000256" key="1">
    <source>
        <dbReference type="SAM" id="MobiDB-lite"/>
    </source>
</evidence>
<dbReference type="EMBL" id="BMAV01009196">
    <property type="protein sequence ID" value="GFY53285.1"/>
    <property type="molecule type" value="Genomic_DNA"/>
</dbReference>
<evidence type="ECO:0000313" key="3">
    <source>
        <dbReference type="Proteomes" id="UP000886998"/>
    </source>
</evidence>
<name>A0A8X6XGP0_9ARAC</name>
<protein>
    <submittedName>
        <fullName evidence="2">Uncharacterized protein</fullName>
    </submittedName>
</protein>
<accession>A0A8X6XGP0</accession>